<evidence type="ECO:0000313" key="2">
    <source>
        <dbReference type="EMBL" id="PWH52593.1"/>
    </source>
</evidence>
<dbReference type="AlphaFoldDB" id="A0A2U2UNI4"/>
<dbReference type="Proteomes" id="UP000245761">
    <property type="component" value="Unassembled WGS sequence"/>
</dbReference>
<feature type="domain" description="Transposase IS204/IS1001/IS1096/IS1165 DDE" evidence="1">
    <location>
        <begin position="14"/>
        <end position="68"/>
    </location>
</feature>
<dbReference type="InterPro" id="IPR002560">
    <property type="entry name" value="Transposase_DDE"/>
</dbReference>
<organism evidence="2 3">
    <name type="scientific">Escherichia coli</name>
    <dbReference type="NCBI Taxonomy" id="562"/>
    <lineage>
        <taxon>Bacteria</taxon>
        <taxon>Pseudomonadati</taxon>
        <taxon>Pseudomonadota</taxon>
        <taxon>Gammaproteobacteria</taxon>
        <taxon>Enterobacterales</taxon>
        <taxon>Enterobacteriaceae</taxon>
        <taxon>Escherichia</taxon>
    </lineage>
</organism>
<evidence type="ECO:0000259" key="1">
    <source>
        <dbReference type="Pfam" id="PF01610"/>
    </source>
</evidence>
<comment type="caution">
    <text evidence="2">The sequence shown here is derived from an EMBL/GenBank/DDBJ whole genome shotgun (WGS) entry which is preliminary data.</text>
</comment>
<dbReference type="EMBL" id="QEMT01000092">
    <property type="protein sequence ID" value="PWH52593.1"/>
    <property type="molecule type" value="Genomic_DNA"/>
</dbReference>
<name>A0A2U2UNI4_ECOLX</name>
<protein>
    <recommendedName>
        <fullName evidence="1">Transposase IS204/IS1001/IS1096/IS1165 DDE domain-containing protein</fullName>
    </recommendedName>
</protein>
<reference evidence="2 3" key="1">
    <citation type="submission" date="2018-04" db="EMBL/GenBank/DDBJ databases">
        <title>Draft Genomic Sequencing Of Potential Extraintestinal Pathogenic Escherichia coli B8S56 Isolated from Retail Chicken Skin.</title>
        <authorList>
            <person name="Xu A."/>
            <person name="Tilman S."/>
            <person name="Wisser-Parker K."/>
            <person name="Scullen O.J."/>
            <person name="Sommers C."/>
        </authorList>
    </citation>
    <scope>NUCLEOTIDE SEQUENCE [LARGE SCALE GENOMIC DNA]</scope>
    <source>
        <strain evidence="2 3">B8S56</strain>
    </source>
</reference>
<dbReference type="Pfam" id="PF01610">
    <property type="entry name" value="DDE_Tnp_ISL3"/>
    <property type="match status" value="1"/>
</dbReference>
<proteinExistence type="predicted"/>
<dbReference type="RefSeq" id="WP_109336660.1">
    <property type="nucleotide sequence ID" value="NZ_JALMMX010000087.1"/>
</dbReference>
<accession>A0A2U2UNI4</accession>
<evidence type="ECO:0000313" key="3">
    <source>
        <dbReference type="Proteomes" id="UP000245761"/>
    </source>
</evidence>
<gene>
    <name evidence="2" type="ORF">DD762_26770</name>
</gene>
<sequence length="71" mass="8248">MPCSKLIVTHRRSRCGYSSILWIGEVRSREARSFFVNLNQYCQHIQVVNMDMNTSFDLEVQMHCPQAVNDG</sequence>